<proteinExistence type="predicted"/>
<dbReference type="GO" id="GO:0044423">
    <property type="term" value="C:virion component"/>
    <property type="evidence" value="ECO:0007669"/>
    <property type="project" value="UniProtKB-KW"/>
</dbReference>
<dbReference type="Gene3D" id="2.60.120.20">
    <property type="match status" value="1"/>
</dbReference>
<name>A0A6M9Z7J8_9VIRU</name>
<evidence type="ECO:0008006" key="5">
    <source>
        <dbReference type="Google" id="ProtNLM"/>
    </source>
</evidence>
<reference evidence="4" key="1">
    <citation type="submission" date="2020-01" db="EMBL/GenBank/DDBJ databases">
        <title>Viral genomes from wild and zoo birds in China.</title>
        <authorList>
            <person name="Lu J."/>
            <person name="Shan T."/>
            <person name="Yang S."/>
            <person name="Zhang W."/>
        </authorList>
    </citation>
    <scope>NUCLEOTIDE SEQUENCE</scope>
    <source>
        <strain evidence="4">Bpk205shi02</strain>
    </source>
</reference>
<accession>A0A6M9Z7J8</accession>
<evidence type="ECO:0000313" key="4">
    <source>
        <dbReference type="EMBL" id="QKN89010.1"/>
    </source>
</evidence>
<comment type="subcellular location">
    <subcellularLocation>
        <location evidence="1">Virion</location>
    </subcellularLocation>
</comment>
<sequence length="223" mass="23780">MSNRNATRGIMPKKASINNKRKTMQGRVPLPPNPRASPQNLLGRDDAITLRVSGVFEVTNATEGGTSHIFALKPKSINTPSYTGLADVSPLVGNIASNYTKFMVSNLRIGVQGVSSALTGGFAMANYEPTDSSLAGPPSSVRDVTNSAHSITVAPGMPMKYFTANPASYFQDWRSCVSEGDLEGAEQECGVVQVYGKNPDGEDSVTVLISLEYDIHFAGFRSS</sequence>
<keyword evidence="2" id="KW-0946">Virion</keyword>
<feature type="region of interest" description="Disordered" evidence="3">
    <location>
        <begin position="1"/>
        <end position="41"/>
    </location>
</feature>
<dbReference type="InterPro" id="IPR029053">
    <property type="entry name" value="Viral_coat"/>
</dbReference>
<protein>
    <recommendedName>
        <fullName evidence="5">Capsid protein</fullName>
    </recommendedName>
</protein>
<evidence type="ECO:0000256" key="2">
    <source>
        <dbReference type="ARBA" id="ARBA00022844"/>
    </source>
</evidence>
<dbReference type="EMBL" id="MT138193">
    <property type="protein sequence ID" value="QKN89010.1"/>
    <property type="molecule type" value="Genomic_RNA"/>
</dbReference>
<evidence type="ECO:0000256" key="1">
    <source>
        <dbReference type="ARBA" id="ARBA00004328"/>
    </source>
</evidence>
<evidence type="ECO:0000256" key="3">
    <source>
        <dbReference type="SAM" id="MobiDB-lite"/>
    </source>
</evidence>
<organism evidence="4">
    <name type="scientific">Riboviria sp</name>
    <dbReference type="NCBI Taxonomy" id="2585031"/>
    <lineage>
        <taxon>Viruses</taxon>
        <taxon>Riboviria</taxon>
    </lineage>
</organism>